<dbReference type="Pfam" id="PF02586">
    <property type="entry name" value="SRAP"/>
    <property type="match status" value="1"/>
</dbReference>
<name>A0A644W2H5_9ZZZZ</name>
<dbReference type="SUPFAM" id="SSF143081">
    <property type="entry name" value="BB1717-like"/>
    <property type="match status" value="1"/>
</dbReference>
<evidence type="ECO:0000256" key="3">
    <source>
        <dbReference type="ARBA" id="ARBA00022763"/>
    </source>
</evidence>
<keyword evidence="3" id="KW-0227">DNA damage</keyword>
<dbReference type="GO" id="GO:0106300">
    <property type="term" value="P:protein-DNA covalent cross-linking repair"/>
    <property type="evidence" value="ECO:0007669"/>
    <property type="project" value="InterPro"/>
</dbReference>
<organism evidence="8">
    <name type="scientific">bioreactor metagenome</name>
    <dbReference type="NCBI Taxonomy" id="1076179"/>
    <lineage>
        <taxon>unclassified sequences</taxon>
        <taxon>metagenomes</taxon>
        <taxon>ecological metagenomes</taxon>
    </lineage>
</organism>
<dbReference type="GO" id="GO:0006508">
    <property type="term" value="P:proteolysis"/>
    <property type="evidence" value="ECO:0007669"/>
    <property type="project" value="UniProtKB-KW"/>
</dbReference>
<dbReference type="GO" id="GO:0016829">
    <property type="term" value="F:lyase activity"/>
    <property type="evidence" value="ECO:0007669"/>
    <property type="project" value="UniProtKB-KW"/>
</dbReference>
<evidence type="ECO:0000256" key="1">
    <source>
        <dbReference type="ARBA" id="ARBA00008136"/>
    </source>
</evidence>
<comment type="caution">
    <text evidence="8">The sequence shown here is derived from an EMBL/GenBank/DDBJ whole genome shotgun (WGS) entry which is preliminary data.</text>
</comment>
<accession>A0A644W2H5</accession>
<dbReference type="PANTHER" id="PTHR13604:SF0">
    <property type="entry name" value="ABASIC SITE PROCESSING PROTEIN HMCES"/>
    <property type="match status" value="1"/>
</dbReference>
<dbReference type="GO" id="GO:0008233">
    <property type="term" value="F:peptidase activity"/>
    <property type="evidence" value="ECO:0007669"/>
    <property type="project" value="UniProtKB-KW"/>
</dbReference>
<evidence type="ECO:0000313" key="8">
    <source>
        <dbReference type="EMBL" id="MPL97640.1"/>
    </source>
</evidence>
<keyword evidence="4" id="KW-0378">Hydrolase</keyword>
<evidence type="ECO:0000256" key="6">
    <source>
        <dbReference type="ARBA" id="ARBA00023125"/>
    </source>
</evidence>
<keyword evidence="6" id="KW-0238">DNA-binding</keyword>
<protein>
    <recommendedName>
        <fullName evidence="9">SOS response-associated peptidase YedK</fullName>
    </recommendedName>
</protein>
<evidence type="ECO:0000256" key="7">
    <source>
        <dbReference type="ARBA" id="ARBA00023239"/>
    </source>
</evidence>
<dbReference type="InterPro" id="IPR036590">
    <property type="entry name" value="SRAP-like"/>
</dbReference>
<dbReference type="PANTHER" id="PTHR13604">
    <property type="entry name" value="DC12-RELATED"/>
    <property type="match status" value="1"/>
</dbReference>
<evidence type="ECO:0008006" key="9">
    <source>
        <dbReference type="Google" id="ProtNLM"/>
    </source>
</evidence>
<reference evidence="8" key="1">
    <citation type="submission" date="2019-08" db="EMBL/GenBank/DDBJ databases">
        <authorList>
            <person name="Kucharzyk K."/>
            <person name="Murdoch R.W."/>
            <person name="Higgins S."/>
            <person name="Loffler F."/>
        </authorList>
    </citation>
    <scope>NUCLEOTIDE SEQUENCE</scope>
</reference>
<evidence type="ECO:0000256" key="4">
    <source>
        <dbReference type="ARBA" id="ARBA00022801"/>
    </source>
</evidence>
<dbReference type="InterPro" id="IPR003738">
    <property type="entry name" value="SRAP"/>
</dbReference>
<dbReference type="AlphaFoldDB" id="A0A644W2H5"/>
<evidence type="ECO:0000256" key="5">
    <source>
        <dbReference type="ARBA" id="ARBA00023124"/>
    </source>
</evidence>
<keyword evidence="2" id="KW-0645">Protease</keyword>
<dbReference type="EMBL" id="VSSQ01000567">
    <property type="protein sequence ID" value="MPL97640.1"/>
    <property type="molecule type" value="Genomic_DNA"/>
</dbReference>
<dbReference type="GO" id="GO:0003697">
    <property type="term" value="F:single-stranded DNA binding"/>
    <property type="evidence" value="ECO:0007669"/>
    <property type="project" value="InterPro"/>
</dbReference>
<proteinExistence type="inferred from homology"/>
<keyword evidence="5" id="KW-0190">Covalent protein-DNA linkage</keyword>
<keyword evidence="7" id="KW-0456">Lyase</keyword>
<gene>
    <name evidence="8" type="ORF">SDC9_43832</name>
</gene>
<sequence>MQHRNNTLNAVSETIFEKASFKASILDKRCIIPVTGFFEWKTVGKEKIPYFIQPTDREFFSLAGIYNIWHDKQSNQQIKTFSILTTPANALMSEIHNTKKRMPLIINHGQEPQWVKPNASAASIQSMFQPYNDRQMEAYTISKMANNSRNNRNVPEILTPVDNNNQSQLTLF</sequence>
<comment type="similarity">
    <text evidence="1">Belongs to the SOS response-associated peptidase family.</text>
</comment>
<dbReference type="Gene3D" id="3.90.1680.10">
    <property type="entry name" value="SOS response associated peptidase-like"/>
    <property type="match status" value="1"/>
</dbReference>
<evidence type="ECO:0000256" key="2">
    <source>
        <dbReference type="ARBA" id="ARBA00022670"/>
    </source>
</evidence>